<dbReference type="OMA" id="MCNLETE"/>
<organism evidence="1 2">
    <name type="scientific">Hypholoma sublateritium (strain FD-334 SS-4)</name>
    <dbReference type="NCBI Taxonomy" id="945553"/>
    <lineage>
        <taxon>Eukaryota</taxon>
        <taxon>Fungi</taxon>
        <taxon>Dikarya</taxon>
        <taxon>Basidiomycota</taxon>
        <taxon>Agaricomycotina</taxon>
        <taxon>Agaricomycetes</taxon>
        <taxon>Agaricomycetidae</taxon>
        <taxon>Agaricales</taxon>
        <taxon>Agaricineae</taxon>
        <taxon>Strophariaceae</taxon>
        <taxon>Hypholoma</taxon>
    </lineage>
</organism>
<dbReference type="AlphaFoldDB" id="A0A0D2M995"/>
<dbReference type="Proteomes" id="UP000054270">
    <property type="component" value="Unassembled WGS sequence"/>
</dbReference>
<name>A0A0D2M995_HYPSF</name>
<proteinExistence type="predicted"/>
<dbReference type="EMBL" id="KN817572">
    <property type="protein sequence ID" value="KJA19913.1"/>
    <property type="molecule type" value="Genomic_DNA"/>
</dbReference>
<sequence>MCRLHTEGTQHGCGHYIITKKLRKDDCDSRFCIFSARHPRADCPSCPHCTRYLGPDASETITLRTAAFCRECEYWFHGPGRR</sequence>
<dbReference type="OrthoDB" id="10253113at2759"/>
<protein>
    <submittedName>
        <fullName evidence="1">Uncharacterized protein</fullName>
    </submittedName>
</protein>
<keyword evidence="2" id="KW-1185">Reference proteome</keyword>
<reference evidence="2" key="1">
    <citation type="submission" date="2014-04" db="EMBL/GenBank/DDBJ databases">
        <title>Evolutionary Origins and Diversification of the Mycorrhizal Mutualists.</title>
        <authorList>
            <consortium name="DOE Joint Genome Institute"/>
            <consortium name="Mycorrhizal Genomics Consortium"/>
            <person name="Kohler A."/>
            <person name="Kuo A."/>
            <person name="Nagy L.G."/>
            <person name="Floudas D."/>
            <person name="Copeland A."/>
            <person name="Barry K.W."/>
            <person name="Cichocki N."/>
            <person name="Veneault-Fourrey C."/>
            <person name="LaButti K."/>
            <person name="Lindquist E.A."/>
            <person name="Lipzen A."/>
            <person name="Lundell T."/>
            <person name="Morin E."/>
            <person name="Murat C."/>
            <person name="Riley R."/>
            <person name="Ohm R."/>
            <person name="Sun H."/>
            <person name="Tunlid A."/>
            <person name="Henrissat B."/>
            <person name="Grigoriev I.V."/>
            <person name="Hibbett D.S."/>
            <person name="Martin F."/>
        </authorList>
    </citation>
    <scope>NUCLEOTIDE SEQUENCE [LARGE SCALE GENOMIC DNA]</scope>
    <source>
        <strain evidence="2">FD-334 SS-4</strain>
    </source>
</reference>
<evidence type="ECO:0000313" key="1">
    <source>
        <dbReference type="EMBL" id="KJA19913.1"/>
    </source>
</evidence>
<evidence type="ECO:0000313" key="2">
    <source>
        <dbReference type="Proteomes" id="UP000054270"/>
    </source>
</evidence>
<accession>A0A0D2M995</accession>
<gene>
    <name evidence="1" type="ORF">HYPSUDRAFT_204167</name>
</gene>